<proteinExistence type="predicted"/>
<dbReference type="Gene3D" id="2.40.50.140">
    <property type="entry name" value="Nucleic acid-binding proteins"/>
    <property type="match status" value="1"/>
</dbReference>
<feature type="region of interest" description="Disordered" evidence="1">
    <location>
        <begin position="1"/>
        <end position="41"/>
    </location>
</feature>
<dbReference type="GO" id="GO:0006289">
    <property type="term" value="P:nucleotide-excision repair"/>
    <property type="evidence" value="ECO:0000318"/>
    <property type="project" value="GO_Central"/>
</dbReference>
<protein>
    <submittedName>
        <fullName evidence="2">BnaC04g55640D protein</fullName>
    </submittedName>
</protein>
<dbReference type="GO" id="GO:0000724">
    <property type="term" value="P:double-strand break repair via homologous recombination"/>
    <property type="evidence" value="ECO:0000318"/>
    <property type="project" value="GO_Central"/>
</dbReference>
<dbReference type="GO" id="GO:0043047">
    <property type="term" value="F:single-stranded telomeric DNA binding"/>
    <property type="evidence" value="ECO:0000318"/>
    <property type="project" value="GO_Central"/>
</dbReference>
<dbReference type="AlphaFoldDB" id="A0A078JCG2"/>
<gene>
    <name evidence="2" type="primary">BnaC04g55640D</name>
    <name evidence="2" type="ORF">GSBRNA2T00036130001</name>
</gene>
<dbReference type="GO" id="GO:0003684">
    <property type="term" value="F:damaged DNA binding"/>
    <property type="evidence" value="ECO:0000318"/>
    <property type="project" value="GO_Central"/>
</dbReference>
<dbReference type="GO" id="GO:0051321">
    <property type="term" value="P:meiotic cell cycle"/>
    <property type="evidence" value="ECO:0000318"/>
    <property type="project" value="GO_Central"/>
</dbReference>
<evidence type="ECO:0000313" key="3">
    <source>
        <dbReference type="Proteomes" id="UP000028999"/>
    </source>
</evidence>
<dbReference type="Gramene" id="CDY62276">
    <property type="protein sequence ID" value="CDY62276"/>
    <property type="gene ID" value="GSBRNA2T00036130001"/>
</dbReference>
<reference evidence="2 3" key="1">
    <citation type="journal article" date="2014" name="Science">
        <title>Plant genetics. Early allopolyploid evolution in the post-Neolithic Brassica napus oilseed genome.</title>
        <authorList>
            <person name="Chalhoub B."/>
            <person name="Denoeud F."/>
            <person name="Liu S."/>
            <person name="Parkin I.A."/>
            <person name="Tang H."/>
            <person name="Wang X."/>
            <person name="Chiquet J."/>
            <person name="Belcram H."/>
            <person name="Tong C."/>
            <person name="Samans B."/>
            <person name="Correa M."/>
            <person name="Da Silva C."/>
            <person name="Just J."/>
            <person name="Falentin C."/>
            <person name="Koh C.S."/>
            <person name="Le Clainche I."/>
            <person name="Bernard M."/>
            <person name="Bento P."/>
            <person name="Noel B."/>
            <person name="Labadie K."/>
            <person name="Alberti A."/>
            <person name="Charles M."/>
            <person name="Arnaud D."/>
            <person name="Guo H."/>
            <person name="Daviaud C."/>
            <person name="Alamery S."/>
            <person name="Jabbari K."/>
            <person name="Zhao M."/>
            <person name="Edger P.P."/>
            <person name="Chelaifa H."/>
            <person name="Tack D."/>
            <person name="Lassalle G."/>
            <person name="Mestiri I."/>
            <person name="Schnel N."/>
            <person name="Le Paslier M.C."/>
            <person name="Fan G."/>
            <person name="Renault V."/>
            <person name="Bayer P.E."/>
            <person name="Golicz A.A."/>
            <person name="Manoli S."/>
            <person name="Lee T.H."/>
            <person name="Thi V.H."/>
            <person name="Chalabi S."/>
            <person name="Hu Q."/>
            <person name="Fan C."/>
            <person name="Tollenaere R."/>
            <person name="Lu Y."/>
            <person name="Battail C."/>
            <person name="Shen J."/>
            <person name="Sidebottom C.H."/>
            <person name="Wang X."/>
            <person name="Canaguier A."/>
            <person name="Chauveau A."/>
            <person name="Berard A."/>
            <person name="Deniot G."/>
            <person name="Guan M."/>
            <person name="Liu Z."/>
            <person name="Sun F."/>
            <person name="Lim Y.P."/>
            <person name="Lyons E."/>
            <person name="Town C.D."/>
            <person name="Bancroft I."/>
            <person name="Wang X."/>
            <person name="Meng J."/>
            <person name="Ma J."/>
            <person name="Pires J.C."/>
            <person name="King G.J."/>
            <person name="Brunel D."/>
            <person name="Delourme R."/>
            <person name="Renard M."/>
            <person name="Aury J.M."/>
            <person name="Adams K.L."/>
            <person name="Batley J."/>
            <person name="Snowdon R.J."/>
            <person name="Tost J."/>
            <person name="Edwards D."/>
            <person name="Zhou Y."/>
            <person name="Hua W."/>
            <person name="Sharpe A.G."/>
            <person name="Paterson A.H."/>
            <person name="Guan C."/>
            <person name="Wincker P."/>
        </authorList>
    </citation>
    <scope>NUCLEOTIDE SEQUENCE [LARGE SCALE GENOMIC DNA]</scope>
    <source>
        <strain evidence="3">cv. Darmor-bzh</strain>
    </source>
</reference>
<sequence>MEPTGNSTVSGERKPIKKTVATSTTAKPNGKSTASSATVMKPSETTAVSCANSMNPNAFTALSSAHGDQVMLFRDVTLGPREAELVFRLIHFWEARNPNTKILIGQEMVLIDEEGTVIQGFVPAGRVGTYEPIAGSVCKLSNFFGSRSKVQYRVADHSATVSFTWNSALTVLENPPVLIPEDRFRFHSYEEFKANCDSKDYLGHMKLVDGQTITDHTALDEADIARKRHLCVHVQTHDGPYGSTPSVLLVTTVNPKHLGGTLALSTISSSRVFMDADVQPRKEYLEWLSSNSEIANRIAADVVTKPEPVTLEELFSYIRQEASKVTWFECTVTIDNVVQGSAWYYISCGGCNSKAVKGPTSLICNNKKCVKSEVTGVAQYLTRISVYDKSEQAVFTNGGVGVDNCVPVPQALLDTIGQTRKFIVKVSDHNLTAKTQTITVTKILPPEVPLPLSSNGISKTDLLGTGFLCFSLEGETLEGQLSRQLSTTNPNLLSAVDIYQLSDYMVIPNNRRHKLTPQPFFIRINREASVIKLEHTISGFPAQKYSPLNFMQLIDSATARTYLPGKLLLASSSATQFFFDENIKHISGFRSKISIGGE</sequence>
<feature type="compositionally biased region" description="Polar residues" evidence="1">
    <location>
        <begin position="1"/>
        <end position="10"/>
    </location>
</feature>
<dbReference type="PANTHER" id="PTHR47165:SF4">
    <property type="entry name" value="OS03G0429900 PROTEIN"/>
    <property type="match status" value="1"/>
</dbReference>
<feature type="compositionally biased region" description="Polar residues" evidence="1">
    <location>
        <begin position="20"/>
        <end position="41"/>
    </location>
</feature>
<organism evidence="2 3">
    <name type="scientific">Brassica napus</name>
    <name type="common">Rape</name>
    <dbReference type="NCBI Taxonomy" id="3708"/>
    <lineage>
        <taxon>Eukaryota</taxon>
        <taxon>Viridiplantae</taxon>
        <taxon>Streptophyta</taxon>
        <taxon>Embryophyta</taxon>
        <taxon>Tracheophyta</taxon>
        <taxon>Spermatophyta</taxon>
        <taxon>Magnoliopsida</taxon>
        <taxon>eudicotyledons</taxon>
        <taxon>Gunneridae</taxon>
        <taxon>Pentapetalae</taxon>
        <taxon>rosids</taxon>
        <taxon>malvids</taxon>
        <taxon>Brassicales</taxon>
        <taxon>Brassicaceae</taxon>
        <taxon>Brassiceae</taxon>
        <taxon>Brassica</taxon>
    </lineage>
</organism>
<accession>A0A078JCG2</accession>
<dbReference type="GO" id="GO:0005662">
    <property type="term" value="C:DNA replication factor A complex"/>
    <property type="evidence" value="ECO:0000318"/>
    <property type="project" value="GO_Central"/>
</dbReference>
<dbReference type="InterPro" id="IPR012340">
    <property type="entry name" value="NA-bd_OB-fold"/>
</dbReference>
<dbReference type="EMBL" id="LK034124">
    <property type="protein sequence ID" value="CDY62276.1"/>
    <property type="molecule type" value="Genomic_DNA"/>
</dbReference>
<dbReference type="Proteomes" id="UP000028999">
    <property type="component" value="Unassembled WGS sequence"/>
</dbReference>
<keyword evidence="3" id="KW-1185">Reference proteome</keyword>
<dbReference type="GO" id="GO:0007004">
    <property type="term" value="P:telomere maintenance via telomerase"/>
    <property type="evidence" value="ECO:0000318"/>
    <property type="project" value="GO_Central"/>
</dbReference>
<dbReference type="SUPFAM" id="SSF50249">
    <property type="entry name" value="Nucleic acid-binding proteins"/>
    <property type="match status" value="1"/>
</dbReference>
<dbReference type="PANTHER" id="PTHR47165">
    <property type="entry name" value="OS03G0429900 PROTEIN"/>
    <property type="match status" value="1"/>
</dbReference>
<evidence type="ECO:0000256" key="1">
    <source>
        <dbReference type="SAM" id="MobiDB-lite"/>
    </source>
</evidence>
<dbReference type="CDD" id="cd04480">
    <property type="entry name" value="RPA1_DBD_A_like"/>
    <property type="match status" value="1"/>
</dbReference>
<dbReference type="GO" id="GO:0006260">
    <property type="term" value="P:DNA replication"/>
    <property type="evidence" value="ECO:0000318"/>
    <property type="project" value="GO_Central"/>
</dbReference>
<evidence type="ECO:0000313" key="2">
    <source>
        <dbReference type="EMBL" id="CDY62276.1"/>
    </source>
</evidence>
<name>A0A078JCG2_BRANA</name>
<dbReference type="PaxDb" id="3708-A0A078JCG2"/>